<dbReference type="CDD" id="cd01647">
    <property type="entry name" value="RT_LTR"/>
    <property type="match status" value="1"/>
</dbReference>
<accession>A0AAJ7S7Y4</accession>
<dbReference type="FunFam" id="3.10.20.370:FF:000001">
    <property type="entry name" value="Retrovirus-related Pol polyprotein from transposon 17.6-like protein"/>
    <property type="match status" value="1"/>
</dbReference>
<dbReference type="FunFam" id="3.30.420.10:FF:000063">
    <property type="entry name" value="Retrovirus-related Pol polyprotein from transposon 297-like Protein"/>
    <property type="match status" value="1"/>
</dbReference>
<dbReference type="InterPro" id="IPR000477">
    <property type="entry name" value="RT_dom"/>
</dbReference>
<dbReference type="InterPro" id="IPR043128">
    <property type="entry name" value="Rev_trsase/Diguanyl_cyclase"/>
</dbReference>
<keyword evidence="9" id="KW-1185">Reference proteome</keyword>
<dbReference type="FunFam" id="1.10.340.70:FF:000003">
    <property type="entry name" value="Protein CBG25708"/>
    <property type="match status" value="1"/>
</dbReference>
<reference evidence="10" key="1">
    <citation type="submission" date="2025-08" db="UniProtKB">
        <authorList>
            <consortium name="RefSeq"/>
        </authorList>
    </citation>
    <scope>IDENTIFICATION</scope>
    <source>
        <tissue evidence="10">Whole body</tissue>
    </source>
</reference>
<dbReference type="AlphaFoldDB" id="A0AAJ7S7Y4"/>
<dbReference type="EC" id="2.7.7.49" evidence="1"/>
<evidence type="ECO:0000259" key="7">
    <source>
        <dbReference type="PROSITE" id="PS50878"/>
    </source>
</evidence>
<dbReference type="SUPFAM" id="SSF56672">
    <property type="entry name" value="DNA/RNA polymerases"/>
    <property type="match status" value="1"/>
</dbReference>
<dbReference type="Gene3D" id="4.10.60.10">
    <property type="entry name" value="Zinc finger, CCHC-type"/>
    <property type="match status" value="1"/>
</dbReference>
<dbReference type="SUPFAM" id="SSF53098">
    <property type="entry name" value="Ribonuclease H-like"/>
    <property type="match status" value="1"/>
</dbReference>
<dbReference type="Gene3D" id="1.10.340.70">
    <property type="match status" value="1"/>
</dbReference>
<dbReference type="PANTHER" id="PTHR37984">
    <property type="entry name" value="PROTEIN CBG26694"/>
    <property type="match status" value="1"/>
</dbReference>
<dbReference type="Pfam" id="PF00078">
    <property type="entry name" value="RVT_1"/>
    <property type="match status" value="1"/>
</dbReference>
<proteinExistence type="predicted"/>
<dbReference type="CDD" id="cd09274">
    <property type="entry name" value="RNase_HI_RT_Ty3"/>
    <property type="match status" value="1"/>
</dbReference>
<evidence type="ECO:0000256" key="4">
    <source>
        <dbReference type="ARBA" id="ARBA00022759"/>
    </source>
</evidence>
<name>A0AAJ7S7Y4_9HYME</name>
<keyword evidence="2" id="KW-0548">Nucleotidyltransferase</keyword>
<dbReference type="PROSITE" id="PS50878">
    <property type="entry name" value="RT_POL"/>
    <property type="match status" value="1"/>
</dbReference>
<dbReference type="InterPro" id="IPR012337">
    <property type="entry name" value="RNaseH-like_sf"/>
</dbReference>
<protein>
    <recommendedName>
        <fullName evidence="1">RNA-directed DNA polymerase</fullName>
        <ecNumber evidence="1">2.7.7.49</ecNumber>
    </recommendedName>
</protein>
<organism evidence="9 10">
    <name type="scientific">Ceratina calcarata</name>
    <dbReference type="NCBI Taxonomy" id="156304"/>
    <lineage>
        <taxon>Eukaryota</taxon>
        <taxon>Metazoa</taxon>
        <taxon>Ecdysozoa</taxon>
        <taxon>Arthropoda</taxon>
        <taxon>Hexapoda</taxon>
        <taxon>Insecta</taxon>
        <taxon>Pterygota</taxon>
        <taxon>Neoptera</taxon>
        <taxon>Endopterygota</taxon>
        <taxon>Hymenoptera</taxon>
        <taxon>Apocrita</taxon>
        <taxon>Aculeata</taxon>
        <taxon>Apoidea</taxon>
        <taxon>Anthophila</taxon>
        <taxon>Apidae</taxon>
        <taxon>Ceratina</taxon>
        <taxon>Zadontomerus</taxon>
    </lineage>
</organism>
<dbReference type="GeneID" id="113464799"/>
<feature type="domain" description="Reverse transcriptase" evidence="7">
    <location>
        <begin position="394"/>
        <end position="606"/>
    </location>
</feature>
<dbReference type="InterPro" id="IPR043502">
    <property type="entry name" value="DNA/RNA_pol_sf"/>
</dbReference>
<dbReference type="InterPro" id="IPR050951">
    <property type="entry name" value="Retrovirus_Pol_polyprotein"/>
</dbReference>
<dbReference type="Gene3D" id="3.30.70.270">
    <property type="match status" value="2"/>
</dbReference>
<keyword evidence="4" id="KW-0378">Hydrolase</keyword>
<dbReference type="PROSITE" id="PS50994">
    <property type="entry name" value="INTEGRASE"/>
    <property type="match status" value="1"/>
</dbReference>
<dbReference type="RefSeq" id="XP_026672572.1">
    <property type="nucleotide sequence ID" value="XM_026816771.1"/>
</dbReference>
<feature type="compositionally biased region" description="Basic and acidic residues" evidence="6">
    <location>
        <begin position="163"/>
        <end position="173"/>
    </location>
</feature>
<dbReference type="GO" id="GO:0003676">
    <property type="term" value="F:nucleic acid binding"/>
    <property type="evidence" value="ECO:0007669"/>
    <property type="project" value="InterPro"/>
</dbReference>
<evidence type="ECO:0000313" key="10">
    <source>
        <dbReference type="RefSeq" id="XP_026672572.1"/>
    </source>
</evidence>
<dbReference type="Gene3D" id="3.10.10.10">
    <property type="entry name" value="HIV Type 1 Reverse Transcriptase, subunit A, domain 1"/>
    <property type="match status" value="1"/>
</dbReference>
<dbReference type="FunFam" id="3.30.70.270:FF:000026">
    <property type="entry name" value="Transposon Ty3-G Gag-Pol polyprotein"/>
    <property type="match status" value="1"/>
</dbReference>
<evidence type="ECO:0000256" key="5">
    <source>
        <dbReference type="ARBA" id="ARBA00022918"/>
    </source>
</evidence>
<keyword evidence="2" id="KW-0808">Transferase</keyword>
<evidence type="ECO:0000256" key="2">
    <source>
        <dbReference type="ARBA" id="ARBA00022695"/>
    </source>
</evidence>
<dbReference type="InterPro" id="IPR036397">
    <property type="entry name" value="RNaseH_sf"/>
</dbReference>
<dbReference type="InterPro" id="IPR041577">
    <property type="entry name" value="RT_RNaseH_2"/>
</dbReference>
<dbReference type="GO" id="GO:0003964">
    <property type="term" value="F:RNA-directed DNA polymerase activity"/>
    <property type="evidence" value="ECO:0007669"/>
    <property type="project" value="UniProtKB-KW"/>
</dbReference>
<evidence type="ECO:0000256" key="3">
    <source>
        <dbReference type="ARBA" id="ARBA00022722"/>
    </source>
</evidence>
<keyword evidence="4" id="KW-0255">Endonuclease</keyword>
<dbReference type="PANTHER" id="PTHR37984:SF8">
    <property type="entry name" value="CCHC-TYPE DOMAIN-CONTAINING PROTEIN"/>
    <property type="match status" value="1"/>
</dbReference>
<dbReference type="GO" id="GO:0042575">
    <property type="term" value="C:DNA polymerase complex"/>
    <property type="evidence" value="ECO:0007669"/>
    <property type="project" value="UniProtKB-ARBA"/>
</dbReference>
<dbReference type="InterPro" id="IPR041588">
    <property type="entry name" value="Integrase_H2C2"/>
</dbReference>
<feature type="region of interest" description="Disordered" evidence="6">
    <location>
        <begin position="152"/>
        <end position="187"/>
    </location>
</feature>
<dbReference type="Pfam" id="PF00665">
    <property type="entry name" value="rve"/>
    <property type="match status" value="1"/>
</dbReference>
<gene>
    <name evidence="10" type="primary">LOC113464799</name>
</gene>
<evidence type="ECO:0000259" key="8">
    <source>
        <dbReference type="PROSITE" id="PS50994"/>
    </source>
</evidence>
<evidence type="ECO:0000256" key="6">
    <source>
        <dbReference type="SAM" id="MobiDB-lite"/>
    </source>
</evidence>
<dbReference type="GO" id="GO:0004519">
    <property type="term" value="F:endonuclease activity"/>
    <property type="evidence" value="ECO:0007669"/>
    <property type="project" value="UniProtKB-KW"/>
</dbReference>
<evidence type="ECO:0000313" key="9">
    <source>
        <dbReference type="Proteomes" id="UP000694925"/>
    </source>
</evidence>
<dbReference type="Pfam" id="PF17919">
    <property type="entry name" value="RT_RNaseH_2"/>
    <property type="match status" value="1"/>
</dbReference>
<feature type="compositionally biased region" description="Polar residues" evidence="6">
    <location>
        <begin position="176"/>
        <end position="187"/>
    </location>
</feature>
<dbReference type="Gene3D" id="3.30.420.10">
    <property type="entry name" value="Ribonuclease H-like superfamily/Ribonuclease H"/>
    <property type="match status" value="1"/>
</dbReference>
<keyword evidence="3" id="KW-0540">Nuclease</keyword>
<dbReference type="InterPro" id="IPR001584">
    <property type="entry name" value="Integrase_cat-core"/>
</dbReference>
<keyword evidence="5" id="KW-0695">RNA-directed DNA polymerase</keyword>
<dbReference type="KEGG" id="ccal:113464799"/>
<sequence length="1259" mass="145928">MATAFDTKDEKRRIAVLLHLIGPEAPEFPIFTLTDEEKKVYNNVMRAFEEFCSPRSNESVERYVFFTRMQQQGETFTSFITDLRKLSTTCNFGELRDSLIKDRIICGMNNTDLKMRLLREENLDLDKCMKMCKSAELSMAQLQTIEGSDTEVHSMRMTGSSNVDRRQKMEPRHRPASSTNTVSTSNWGDRHLMESWDTNKGQQTRRCSRCNRTHPIRQCPAYGKACTNCKKLNHFATVCRSKRVDVLENQDNLDENPQNVNLHEQVKLDTGAHCNVIPCEVLKTMYDNKPDIKNTNVKLSAYGDEKKDVPTIIGLPSLTNLNLIKRIDTIERSLNKTRIMDEYGKVFNGIGCISDFEYEIKLNKNARGCIMPCRKVPIAILEPLKLELEKMKEQGIISEVKEPSEWVNHLVIVRKPNNSLRLCLDPVNLNKNIQREYFQIPTFEEICARISGAKIFSTLDADKGFWQIKLAKRSTELVTFSTPFGRFRFLRMPYGISSASEVFQRCFSEVFGDIEGVEIYIDDLLVWGRDEKEHDERLRKVLKRAEERGVRFNPKKCNIGVKQVKYVGHIFTEKGIQPSDEKIKAIVEMRAPSNKQELERFLGMVTYVGKFISNLSSINAVLRNLTKKNVIWNWDSNAEKAFNELKSKLINKPVLKFFDVQRPVTLSVDASQNGLGAVILQENLPVAYASRSLTDTEKNYAQIEKETLAISFACNRFRQYIFGKTVTVESDHKPLEAIFNKPLNECPPRLLRMRLSLQNFDIVIRYKPGKELLLADALSRAYLQNGTDDLEEEIEAQVCFLMDNFPITLDKKEEFKRECLIDEEMQLLVEYIKRGWPNEKSKLIDILKPYHSFREELSIIDGLIFKAQRLVVPKKFRKQLLEKIHYAHLGKEKCKIRAREILYWPNMNKQIEDLVDKCPTCATYKKANVKESLIPHQIPDGPWETVGMDIFHFCNAEWLLVIDYFSKFVEVMKLESMHSTTIVAKLKSIFSIFGIPKRVISDNGTHFNNINVKEFAETWNFEHITSSPIYPKSNGMVERHIATIKNMFKKLEMSRKDPSLALLEYRNTPISDQIGSPNELLFGHKTRGLLPIRIQRDKIDRDCKNKQKLQIRQETQRKQYDKNAHNLEPLNINNRVFVRKDLNMPLLPGKITNVRDTPRLYQVQLDNGSKIVNNRAHLYDFPFNDARMESNLNTKNTLELSNEAHKSTKDSQKICENDVKYESRSSPRTVTRSGRQINPPSYLGDYIMYMRVWSTRIKD</sequence>
<dbReference type="GO" id="GO:0015074">
    <property type="term" value="P:DNA integration"/>
    <property type="evidence" value="ECO:0007669"/>
    <property type="project" value="InterPro"/>
</dbReference>
<dbReference type="Pfam" id="PF17921">
    <property type="entry name" value="Integrase_H2C2"/>
    <property type="match status" value="1"/>
</dbReference>
<evidence type="ECO:0000256" key="1">
    <source>
        <dbReference type="ARBA" id="ARBA00012493"/>
    </source>
</evidence>
<feature type="domain" description="Integrase catalytic" evidence="8">
    <location>
        <begin position="938"/>
        <end position="1099"/>
    </location>
</feature>
<dbReference type="Proteomes" id="UP000694925">
    <property type="component" value="Unplaced"/>
</dbReference>